<dbReference type="RefSeq" id="WP_345558329.1">
    <property type="nucleotide sequence ID" value="NZ_BAABDQ010000001.1"/>
</dbReference>
<sequence length="78" mass="8915">MSAAHEEYEDLHRLVDRLTSTQVRALRAVALELVDDHTDPEVPDTERRRTLSFAGLISDDPDAARRSEEIIRDLSRQS</sequence>
<organism evidence="1 2">
    <name type="scientific">Nonomuraea rosea</name>
    <dbReference type="NCBI Taxonomy" id="638574"/>
    <lineage>
        <taxon>Bacteria</taxon>
        <taxon>Bacillati</taxon>
        <taxon>Actinomycetota</taxon>
        <taxon>Actinomycetes</taxon>
        <taxon>Streptosporangiales</taxon>
        <taxon>Streptosporangiaceae</taxon>
        <taxon>Nonomuraea</taxon>
    </lineage>
</organism>
<gene>
    <name evidence="1" type="ORF">GCM10022419_006010</name>
</gene>
<evidence type="ECO:0000313" key="2">
    <source>
        <dbReference type="Proteomes" id="UP001500630"/>
    </source>
</evidence>
<proteinExistence type="predicted"/>
<dbReference type="EMBL" id="BAABDQ010000001">
    <property type="protein sequence ID" value="GAA3529862.1"/>
    <property type="molecule type" value="Genomic_DNA"/>
</dbReference>
<name>A0ABP6VBH3_9ACTN</name>
<accession>A0ABP6VBH3</accession>
<keyword evidence="2" id="KW-1185">Reference proteome</keyword>
<dbReference type="Proteomes" id="UP001500630">
    <property type="component" value="Unassembled WGS sequence"/>
</dbReference>
<protein>
    <submittedName>
        <fullName evidence="1">Uncharacterized protein</fullName>
    </submittedName>
</protein>
<comment type="caution">
    <text evidence="1">The sequence shown here is derived from an EMBL/GenBank/DDBJ whole genome shotgun (WGS) entry which is preliminary data.</text>
</comment>
<evidence type="ECO:0000313" key="1">
    <source>
        <dbReference type="EMBL" id="GAA3529862.1"/>
    </source>
</evidence>
<reference evidence="2" key="1">
    <citation type="journal article" date="2019" name="Int. J. Syst. Evol. Microbiol.">
        <title>The Global Catalogue of Microorganisms (GCM) 10K type strain sequencing project: providing services to taxonomists for standard genome sequencing and annotation.</title>
        <authorList>
            <consortium name="The Broad Institute Genomics Platform"/>
            <consortium name="The Broad Institute Genome Sequencing Center for Infectious Disease"/>
            <person name="Wu L."/>
            <person name="Ma J."/>
        </authorList>
    </citation>
    <scope>NUCLEOTIDE SEQUENCE [LARGE SCALE GENOMIC DNA]</scope>
    <source>
        <strain evidence="2">JCM 17326</strain>
    </source>
</reference>